<evidence type="ECO:0000256" key="1">
    <source>
        <dbReference type="SAM" id="Phobius"/>
    </source>
</evidence>
<dbReference type="InterPro" id="IPR018692">
    <property type="entry name" value="DUF2189"/>
</dbReference>
<accession>A0A1M5RC02</accession>
<feature type="transmembrane region" description="Helical" evidence="1">
    <location>
        <begin position="161"/>
        <end position="189"/>
    </location>
</feature>
<keyword evidence="1" id="KW-0472">Membrane</keyword>
<evidence type="ECO:0000313" key="2">
    <source>
        <dbReference type="EMBL" id="SHH23579.1"/>
    </source>
</evidence>
<dbReference type="STRING" id="996342.SAMN05443551_1690"/>
<feature type="transmembrane region" description="Helical" evidence="1">
    <location>
        <begin position="210"/>
        <end position="237"/>
    </location>
</feature>
<dbReference type="AlphaFoldDB" id="A0A1M5RC02"/>
<feature type="transmembrane region" description="Helical" evidence="1">
    <location>
        <begin position="116"/>
        <end position="141"/>
    </location>
</feature>
<feature type="transmembrane region" description="Helical" evidence="1">
    <location>
        <begin position="63"/>
        <end position="84"/>
    </location>
</feature>
<dbReference type="Proteomes" id="UP000184221">
    <property type="component" value="Unassembled WGS sequence"/>
</dbReference>
<organism evidence="2 3">
    <name type="scientific">Marivita hallyeonensis</name>
    <dbReference type="NCBI Taxonomy" id="996342"/>
    <lineage>
        <taxon>Bacteria</taxon>
        <taxon>Pseudomonadati</taxon>
        <taxon>Pseudomonadota</taxon>
        <taxon>Alphaproteobacteria</taxon>
        <taxon>Rhodobacterales</taxon>
        <taxon>Roseobacteraceae</taxon>
        <taxon>Marivita</taxon>
    </lineage>
</organism>
<protein>
    <submittedName>
        <fullName evidence="2">Uncharacterized membrane protein</fullName>
    </submittedName>
</protein>
<dbReference type="RefSeq" id="WP_072777054.1">
    <property type="nucleotide sequence ID" value="NZ_FQXC01000002.1"/>
</dbReference>
<dbReference type="Pfam" id="PF09955">
    <property type="entry name" value="DUF2189"/>
    <property type="match status" value="1"/>
</dbReference>
<dbReference type="OrthoDB" id="9809543at2"/>
<proteinExistence type="predicted"/>
<name>A0A1M5RC02_9RHOB</name>
<evidence type="ECO:0000313" key="3">
    <source>
        <dbReference type="Proteomes" id="UP000184221"/>
    </source>
</evidence>
<keyword evidence="1" id="KW-1133">Transmembrane helix</keyword>
<sequence length="263" mass="28989">MNTPPALGVPEFGTVTLSTLREALRRGWADMKRAPFYAFIFAGFYVLAGWLILWVTMSTGTTFWLVLAAIGFPLIGPFAAVGFYDVSRRLEYGAPLKTSEVFGVILNQSRRQLPSICAIIIMVFLFWFFIGHMIFALFLGLSTMTNVSTSLDVYLTANGMMMLIVGSIVGALFATLLFNITVLALPLLLDREVDFVTAMITSFQYVLKHPVLMLGWGAFIAVVTFVSLLPGFLGLFITLPLLGHATWHLYDQVRTPDTPAPAG</sequence>
<keyword evidence="1" id="KW-0812">Transmembrane</keyword>
<feature type="transmembrane region" description="Helical" evidence="1">
    <location>
        <begin position="34"/>
        <end position="57"/>
    </location>
</feature>
<gene>
    <name evidence="2" type="ORF">SAMN05443551_1690</name>
</gene>
<reference evidence="2 3" key="1">
    <citation type="submission" date="2016-11" db="EMBL/GenBank/DDBJ databases">
        <authorList>
            <person name="Jaros S."/>
            <person name="Januszkiewicz K."/>
            <person name="Wedrychowicz H."/>
        </authorList>
    </citation>
    <scope>NUCLEOTIDE SEQUENCE [LARGE SCALE GENOMIC DNA]</scope>
    <source>
        <strain evidence="2 3">DSM 29431</strain>
    </source>
</reference>
<dbReference type="EMBL" id="FQXC01000002">
    <property type="protein sequence ID" value="SHH23579.1"/>
    <property type="molecule type" value="Genomic_DNA"/>
</dbReference>
<keyword evidence="3" id="KW-1185">Reference proteome</keyword>